<dbReference type="PIRSF" id="PIRSF006639">
    <property type="entry name" value="UCP006639_pph"/>
    <property type="match status" value="1"/>
</dbReference>
<dbReference type="RefSeq" id="YP_004325010.1">
    <property type="nucleotide sequence ID" value="NC_015290.1"/>
</dbReference>
<dbReference type="Pfam" id="PF03819">
    <property type="entry name" value="MazG"/>
    <property type="match status" value="1"/>
</dbReference>
<dbReference type="OrthoDB" id="15178at10239"/>
<reference evidence="2 3" key="1">
    <citation type="journal article" date="2010" name="Environ. Microbiol.">
        <title>Genomic analysis of oceanic cyanobacterial myoviruses compared with T4-like myoviruses from diverse hosts and environments.</title>
        <authorList>
            <person name="Sullivan M.B."/>
            <person name="Huang K.H."/>
            <person name="Ignacio-Espinoza J.C."/>
            <person name="Berlin A.M."/>
            <person name="Kelly L."/>
            <person name="Weigele P.R."/>
            <person name="DeFrancesco A.S."/>
            <person name="Kern S.E."/>
            <person name="Thompson L.R."/>
            <person name="Young S."/>
            <person name="Yandava C."/>
            <person name="Fu R."/>
            <person name="Krastins B."/>
            <person name="Chase M."/>
            <person name="Sarracino D."/>
            <person name="Osburne M.S."/>
            <person name="Henn M.R."/>
            <person name="Chisholm S.W."/>
        </authorList>
    </citation>
    <scope>NUCLEOTIDE SEQUENCE [LARGE SCALE GENOMIC DNA]</scope>
    <source>
        <strain evidence="2">NATL1A-15</strain>
    </source>
</reference>
<dbReference type="GeneID" id="10329425"/>
<accession>E3SNU7</accession>
<dbReference type="CDD" id="cd11541">
    <property type="entry name" value="NTP-PPase_u4"/>
    <property type="match status" value="1"/>
</dbReference>
<evidence type="ECO:0000313" key="3">
    <source>
        <dbReference type="Proteomes" id="UP000006532"/>
    </source>
</evidence>
<protein>
    <submittedName>
        <fullName evidence="2">Pyrophosphatase</fullName>
    </submittedName>
</protein>
<proteinExistence type="predicted"/>
<evidence type="ECO:0000259" key="1">
    <source>
        <dbReference type="Pfam" id="PF03819"/>
    </source>
</evidence>
<sequence>MTKRVNTDAYLDFVDAVTSKESNDYIAFNSRCFEIQKGDDGIPVHRLITAALGMSAESGEFTEVVKKIVFQGKPYTEDNIFHMKRELGDVMWYVAQACMSLDTTIDEIIEMNVEKLKARYPGGEFDVHHSENRKEGDL</sequence>
<evidence type="ECO:0000313" key="2">
    <source>
        <dbReference type="EMBL" id="ADO98924.1"/>
    </source>
</evidence>
<keyword evidence="3" id="KW-1185">Reference proteome</keyword>
<dbReference type="KEGG" id="vg:10329425"/>
<feature type="domain" description="NTP pyrophosphohydrolase MazG-like" evidence="1">
    <location>
        <begin position="53"/>
        <end position="121"/>
    </location>
</feature>
<dbReference type="InterPro" id="IPR011379">
    <property type="entry name" value="MazG-related_GP37"/>
</dbReference>
<organism evidence="2 3">
    <name type="scientific">Prochlorococcus phage P-SSM7</name>
    <dbReference type="NCBI Taxonomy" id="445688"/>
    <lineage>
        <taxon>Viruses</taxon>
        <taxon>Duplodnaviria</taxon>
        <taxon>Heunggongvirae</taxon>
        <taxon>Uroviricota</taxon>
        <taxon>Caudoviricetes</taxon>
        <taxon>Pantevenvirales</taxon>
        <taxon>Kyanoviridae</taxon>
        <taxon>Palaemonvirus</taxon>
        <taxon>Palaemonvirus pssm7</taxon>
    </lineage>
</organism>
<dbReference type="InterPro" id="IPR004518">
    <property type="entry name" value="MazG-like_dom"/>
</dbReference>
<dbReference type="EMBL" id="GU071103">
    <property type="protein sequence ID" value="ADO98924.1"/>
    <property type="molecule type" value="Genomic_DNA"/>
</dbReference>
<dbReference type="Proteomes" id="UP000006532">
    <property type="component" value="Segment"/>
</dbReference>
<dbReference type="SUPFAM" id="SSF101386">
    <property type="entry name" value="all-alpha NTP pyrophosphatases"/>
    <property type="match status" value="1"/>
</dbReference>
<dbReference type="Gene3D" id="1.10.287.1080">
    <property type="entry name" value="MazG-like"/>
    <property type="match status" value="1"/>
</dbReference>
<gene>
    <name evidence="2" type="primary">mazG</name>
    <name evidence="2" type="ORF">PSSM7_183</name>
</gene>
<name>E3SNU7_9CAUD</name>